<reference evidence="2 3" key="1">
    <citation type="submission" date="2015-07" db="EMBL/GenBank/DDBJ databases">
        <title>The genome of Melipona quadrifasciata.</title>
        <authorList>
            <person name="Pan H."/>
            <person name="Kapheim K."/>
        </authorList>
    </citation>
    <scope>NUCLEOTIDE SEQUENCE [LARGE SCALE GENOMIC DNA]</scope>
    <source>
        <strain evidence="2">0111107301</strain>
        <tissue evidence="2">Whole body</tissue>
    </source>
</reference>
<accession>A0A0N0U673</accession>
<proteinExistence type="predicted"/>
<dbReference type="AlphaFoldDB" id="A0A0N0U673"/>
<keyword evidence="3" id="KW-1185">Reference proteome</keyword>
<name>A0A0N0U673_9HYME</name>
<evidence type="ECO:0000256" key="1">
    <source>
        <dbReference type="SAM" id="MobiDB-lite"/>
    </source>
</evidence>
<gene>
    <name evidence="2" type="ORF">WN51_11789</name>
</gene>
<sequence length="160" mass="17457">MEFWEHPVESISLSEQQSVRDDWEHHQGSDFAKRPGPRDSHVDNIFSSPPSPSPMANDTDSFEPGGVATTRVSLHRKNHGGDLFASVEAESIPKIDATEQLLIASTLKKFSICTKRPPVLISITRGTSRASCQSGVVRSMNSGTLIVVRISGIACNWLDA</sequence>
<dbReference type="Proteomes" id="UP000053105">
    <property type="component" value="Unassembled WGS sequence"/>
</dbReference>
<feature type="compositionally biased region" description="Basic and acidic residues" evidence="1">
    <location>
        <begin position="18"/>
        <end position="42"/>
    </location>
</feature>
<protein>
    <submittedName>
        <fullName evidence="2">Uncharacterized protein</fullName>
    </submittedName>
</protein>
<evidence type="ECO:0000313" key="3">
    <source>
        <dbReference type="Proteomes" id="UP000053105"/>
    </source>
</evidence>
<evidence type="ECO:0000313" key="2">
    <source>
        <dbReference type="EMBL" id="KOX76074.1"/>
    </source>
</evidence>
<feature type="region of interest" description="Disordered" evidence="1">
    <location>
        <begin position="1"/>
        <end position="66"/>
    </location>
</feature>
<dbReference type="EMBL" id="KQ435753">
    <property type="protein sequence ID" value="KOX76074.1"/>
    <property type="molecule type" value="Genomic_DNA"/>
</dbReference>
<organism evidence="2 3">
    <name type="scientific">Melipona quadrifasciata</name>
    <dbReference type="NCBI Taxonomy" id="166423"/>
    <lineage>
        <taxon>Eukaryota</taxon>
        <taxon>Metazoa</taxon>
        <taxon>Ecdysozoa</taxon>
        <taxon>Arthropoda</taxon>
        <taxon>Hexapoda</taxon>
        <taxon>Insecta</taxon>
        <taxon>Pterygota</taxon>
        <taxon>Neoptera</taxon>
        <taxon>Endopterygota</taxon>
        <taxon>Hymenoptera</taxon>
        <taxon>Apocrita</taxon>
        <taxon>Aculeata</taxon>
        <taxon>Apoidea</taxon>
        <taxon>Anthophila</taxon>
        <taxon>Apidae</taxon>
        <taxon>Melipona</taxon>
    </lineage>
</organism>
<dbReference type="OrthoDB" id="10569802at2759"/>